<feature type="non-terminal residue" evidence="4">
    <location>
        <position position="146"/>
    </location>
</feature>
<dbReference type="SUPFAM" id="SSF48264">
    <property type="entry name" value="Cytochrome P450"/>
    <property type="match status" value="1"/>
</dbReference>
<accession>V3Z5S5</accession>
<protein>
    <submittedName>
        <fullName evidence="4">Uncharacterized protein</fullName>
    </submittedName>
</protein>
<evidence type="ECO:0000313" key="5">
    <source>
        <dbReference type="Proteomes" id="UP000030746"/>
    </source>
</evidence>
<keyword evidence="2" id="KW-0479">Metal-binding</keyword>
<dbReference type="CTD" id="20251908"/>
<comment type="similarity">
    <text evidence="1">Belongs to the cytochrome P450 family.</text>
</comment>
<evidence type="ECO:0000256" key="2">
    <source>
        <dbReference type="ARBA" id="ARBA00022723"/>
    </source>
</evidence>
<name>V3Z5S5_LOTGI</name>
<dbReference type="RefSeq" id="XP_009063184.1">
    <property type="nucleotide sequence ID" value="XM_009064936.1"/>
</dbReference>
<dbReference type="Pfam" id="PF00067">
    <property type="entry name" value="p450"/>
    <property type="match status" value="1"/>
</dbReference>
<dbReference type="GO" id="GO:0005506">
    <property type="term" value="F:iron ion binding"/>
    <property type="evidence" value="ECO:0007669"/>
    <property type="project" value="InterPro"/>
</dbReference>
<dbReference type="Gene3D" id="1.10.630.10">
    <property type="entry name" value="Cytochrome P450"/>
    <property type="match status" value="1"/>
</dbReference>
<dbReference type="PANTHER" id="PTHR24300">
    <property type="entry name" value="CYTOCHROME P450 508A4-RELATED"/>
    <property type="match status" value="1"/>
</dbReference>
<dbReference type="GO" id="GO:0008395">
    <property type="term" value="F:steroid hydroxylase activity"/>
    <property type="evidence" value="ECO:0007669"/>
    <property type="project" value="TreeGrafter"/>
</dbReference>
<dbReference type="InterPro" id="IPR050182">
    <property type="entry name" value="Cytochrome_P450_fam2"/>
</dbReference>
<dbReference type="PANTHER" id="PTHR24300:SF403">
    <property type="entry name" value="CYTOCHROME P450 306A1"/>
    <property type="match status" value="1"/>
</dbReference>
<dbReference type="Proteomes" id="UP000030746">
    <property type="component" value="Unassembled WGS sequence"/>
</dbReference>
<keyword evidence="5" id="KW-1185">Reference proteome</keyword>
<dbReference type="GeneID" id="20251908"/>
<dbReference type="InterPro" id="IPR001128">
    <property type="entry name" value="Cyt_P450"/>
</dbReference>
<dbReference type="KEGG" id="lgi:LOTGIDRAFT_69309"/>
<dbReference type="GO" id="GO:0016712">
    <property type="term" value="F:oxidoreductase activity, acting on paired donors, with incorporation or reduction of molecular oxygen, reduced flavin or flavoprotein as one donor, and incorporation of one atom of oxygen"/>
    <property type="evidence" value="ECO:0007669"/>
    <property type="project" value="TreeGrafter"/>
</dbReference>
<dbReference type="STRING" id="225164.V3Z5S5"/>
<keyword evidence="3" id="KW-0408">Iron</keyword>
<reference evidence="4 5" key="1">
    <citation type="journal article" date="2013" name="Nature">
        <title>Insights into bilaterian evolution from three spiralian genomes.</title>
        <authorList>
            <person name="Simakov O."/>
            <person name="Marletaz F."/>
            <person name="Cho S.J."/>
            <person name="Edsinger-Gonzales E."/>
            <person name="Havlak P."/>
            <person name="Hellsten U."/>
            <person name="Kuo D.H."/>
            <person name="Larsson T."/>
            <person name="Lv J."/>
            <person name="Arendt D."/>
            <person name="Savage R."/>
            <person name="Osoegawa K."/>
            <person name="de Jong P."/>
            <person name="Grimwood J."/>
            <person name="Chapman J.A."/>
            <person name="Shapiro H."/>
            <person name="Aerts A."/>
            <person name="Otillar R.P."/>
            <person name="Terry A.Y."/>
            <person name="Boore J.L."/>
            <person name="Grigoriev I.V."/>
            <person name="Lindberg D.R."/>
            <person name="Seaver E.C."/>
            <person name="Weisblat D.A."/>
            <person name="Putnam N.H."/>
            <person name="Rokhsar D.S."/>
        </authorList>
    </citation>
    <scope>NUCLEOTIDE SEQUENCE [LARGE SCALE GENOMIC DNA]</scope>
</reference>
<dbReference type="InterPro" id="IPR036396">
    <property type="entry name" value="Cyt_P450_sf"/>
</dbReference>
<dbReference type="AlphaFoldDB" id="V3Z5S5"/>
<evidence type="ECO:0000256" key="3">
    <source>
        <dbReference type="ARBA" id="ARBA00023004"/>
    </source>
</evidence>
<feature type="non-terminal residue" evidence="4">
    <location>
        <position position="1"/>
    </location>
</feature>
<evidence type="ECO:0000256" key="1">
    <source>
        <dbReference type="ARBA" id="ARBA00010617"/>
    </source>
</evidence>
<gene>
    <name evidence="4" type="ORF">LOTGIDRAFT_69309</name>
</gene>
<dbReference type="EMBL" id="KB203156">
    <property type="protein sequence ID" value="ESO86128.1"/>
    <property type="molecule type" value="Genomic_DNA"/>
</dbReference>
<dbReference type="OrthoDB" id="6286196at2759"/>
<dbReference type="GO" id="GO:0006082">
    <property type="term" value="P:organic acid metabolic process"/>
    <property type="evidence" value="ECO:0007669"/>
    <property type="project" value="TreeGrafter"/>
</dbReference>
<dbReference type="HOGENOM" id="CLU_1782101_0_0_1"/>
<dbReference type="GO" id="GO:0020037">
    <property type="term" value="F:heme binding"/>
    <property type="evidence" value="ECO:0007669"/>
    <property type="project" value="InterPro"/>
</dbReference>
<proteinExistence type="inferred from homology"/>
<evidence type="ECO:0000313" key="4">
    <source>
        <dbReference type="EMBL" id="ESO86128.1"/>
    </source>
</evidence>
<dbReference type="GO" id="GO:0006805">
    <property type="term" value="P:xenobiotic metabolic process"/>
    <property type="evidence" value="ECO:0007669"/>
    <property type="project" value="TreeGrafter"/>
</dbReference>
<sequence length="146" mass="17026">IVSFLIEGIFGSSGKVWKEQRKFAVETLREFGFGRTMMEDKIYEEIAALVEAIRQKNGVGFDMCRLIHVSVFNVICSIVFGERFDYNNKALQLYLNKAEENFQYHRTINNVYKANATLVEPAIEEHLKNYDEDNTDDFISCYLKEM</sequence>
<organism evidence="4 5">
    <name type="scientific">Lottia gigantea</name>
    <name type="common">Giant owl limpet</name>
    <dbReference type="NCBI Taxonomy" id="225164"/>
    <lineage>
        <taxon>Eukaryota</taxon>
        <taxon>Metazoa</taxon>
        <taxon>Spiralia</taxon>
        <taxon>Lophotrochozoa</taxon>
        <taxon>Mollusca</taxon>
        <taxon>Gastropoda</taxon>
        <taxon>Patellogastropoda</taxon>
        <taxon>Lottioidea</taxon>
        <taxon>Lottiidae</taxon>
        <taxon>Lottia</taxon>
    </lineage>
</organism>
<dbReference type="OMA" id="YTHNFIM"/>
<dbReference type="GO" id="GO:0005737">
    <property type="term" value="C:cytoplasm"/>
    <property type="evidence" value="ECO:0007669"/>
    <property type="project" value="TreeGrafter"/>
</dbReference>